<dbReference type="EMBL" id="LUGG01000007">
    <property type="protein sequence ID" value="OBZ72958.1"/>
    <property type="molecule type" value="Genomic_DNA"/>
</dbReference>
<comment type="caution">
    <text evidence="3">The sequence shown here is derived from an EMBL/GenBank/DDBJ whole genome shotgun (WGS) entry which is preliminary data.</text>
</comment>
<sequence>MEARGNPPEYAAQGVDYVRGSLNWGPFSWLNGVSKTFGWWTNRRKTFADAFHTYALEWTPQFIRIYVDSRLTYMLYLPLTEPFFARGDFPPVVANGSEYIVLEDPWRNGTRNVAPFDEEFYLIVNVAVGGTSGWFPDGVGGKPWLDASLSAMSDFAHQQDEWYATWPTNIADRALVVDYVKMWQRC</sequence>
<dbReference type="Pfam" id="PF00722">
    <property type="entry name" value="Glyco_hydro_16"/>
    <property type="match status" value="1"/>
</dbReference>
<dbReference type="OrthoDB" id="4781at2759"/>
<gene>
    <name evidence="3" type="primary">BGBP_2</name>
    <name evidence="3" type="ORF">A0H81_07229</name>
</gene>
<dbReference type="PROSITE" id="PS51762">
    <property type="entry name" value="GH16_2"/>
    <property type="match status" value="1"/>
</dbReference>
<evidence type="ECO:0000256" key="1">
    <source>
        <dbReference type="ARBA" id="ARBA00006865"/>
    </source>
</evidence>
<name>A0A1C7M7Z0_GRIFR</name>
<dbReference type="PANTHER" id="PTHR10963:SF55">
    <property type="entry name" value="GLYCOSIDE HYDROLASE FAMILY 16 PROTEIN"/>
    <property type="match status" value="1"/>
</dbReference>
<dbReference type="Gene3D" id="2.60.120.200">
    <property type="match status" value="1"/>
</dbReference>
<dbReference type="SUPFAM" id="SSF49899">
    <property type="entry name" value="Concanavalin A-like lectins/glucanases"/>
    <property type="match status" value="1"/>
</dbReference>
<dbReference type="InterPro" id="IPR000757">
    <property type="entry name" value="Beta-glucanase-like"/>
</dbReference>
<comment type="similarity">
    <text evidence="1">Belongs to the glycosyl hydrolase 16 family.</text>
</comment>
<organism evidence="3 4">
    <name type="scientific">Grifola frondosa</name>
    <name type="common">Maitake</name>
    <name type="synonym">Polyporus frondosus</name>
    <dbReference type="NCBI Taxonomy" id="5627"/>
    <lineage>
        <taxon>Eukaryota</taxon>
        <taxon>Fungi</taxon>
        <taxon>Dikarya</taxon>
        <taxon>Basidiomycota</taxon>
        <taxon>Agaricomycotina</taxon>
        <taxon>Agaricomycetes</taxon>
        <taxon>Polyporales</taxon>
        <taxon>Grifolaceae</taxon>
        <taxon>Grifola</taxon>
    </lineage>
</organism>
<evidence type="ECO:0000259" key="2">
    <source>
        <dbReference type="PROSITE" id="PS51762"/>
    </source>
</evidence>
<dbReference type="STRING" id="5627.A0A1C7M7Z0"/>
<keyword evidence="4" id="KW-1185">Reference proteome</keyword>
<dbReference type="InterPro" id="IPR050546">
    <property type="entry name" value="Glycosyl_Hydrlase_16"/>
</dbReference>
<dbReference type="GO" id="GO:0004553">
    <property type="term" value="F:hydrolase activity, hydrolyzing O-glycosyl compounds"/>
    <property type="evidence" value="ECO:0007669"/>
    <property type="project" value="InterPro"/>
</dbReference>
<dbReference type="Proteomes" id="UP000092993">
    <property type="component" value="Unassembled WGS sequence"/>
</dbReference>
<dbReference type="InterPro" id="IPR013320">
    <property type="entry name" value="ConA-like_dom_sf"/>
</dbReference>
<protein>
    <submittedName>
        <fullName evidence="3">Beta-1,3-glucan-binding protein</fullName>
    </submittedName>
</protein>
<dbReference type="PANTHER" id="PTHR10963">
    <property type="entry name" value="GLYCOSYL HYDROLASE-RELATED"/>
    <property type="match status" value="1"/>
</dbReference>
<accession>A0A1C7M7Z0</accession>
<proteinExistence type="inferred from homology"/>
<evidence type="ECO:0000313" key="4">
    <source>
        <dbReference type="Proteomes" id="UP000092993"/>
    </source>
</evidence>
<dbReference type="AlphaFoldDB" id="A0A1C7M7Z0"/>
<dbReference type="GO" id="GO:0005975">
    <property type="term" value="P:carbohydrate metabolic process"/>
    <property type="evidence" value="ECO:0007669"/>
    <property type="project" value="InterPro"/>
</dbReference>
<evidence type="ECO:0000313" key="3">
    <source>
        <dbReference type="EMBL" id="OBZ72958.1"/>
    </source>
</evidence>
<feature type="domain" description="GH16" evidence="2">
    <location>
        <begin position="1"/>
        <end position="186"/>
    </location>
</feature>
<reference evidence="3 4" key="1">
    <citation type="submission" date="2016-03" db="EMBL/GenBank/DDBJ databases">
        <title>Whole genome sequencing of Grifola frondosa 9006-11.</title>
        <authorList>
            <person name="Min B."/>
            <person name="Park H."/>
            <person name="Kim J.-G."/>
            <person name="Cho H."/>
            <person name="Oh Y.-L."/>
            <person name="Kong W.-S."/>
            <person name="Choi I.-G."/>
        </authorList>
    </citation>
    <scope>NUCLEOTIDE SEQUENCE [LARGE SCALE GENOMIC DNA]</scope>
    <source>
        <strain evidence="3 4">9006-11</strain>
    </source>
</reference>